<gene>
    <name evidence="2" type="ORF">WS71_24290</name>
</gene>
<evidence type="ECO:0000256" key="1">
    <source>
        <dbReference type="SAM" id="Phobius"/>
    </source>
</evidence>
<feature type="transmembrane region" description="Helical" evidence="1">
    <location>
        <begin position="12"/>
        <end position="33"/>
    </location>
</feature>
<evidence type="ECO:0000313" key="2">
    <source>
        <dbReference type="EMBL" id="AOJ11932.1"/>
    </source>
</evidence>
<keyword evidence="1" id="KW-0472">Membrane</keyword>
<proteinExistence type="predicted"/>
<evidence type="ECO:0008006" key="4">
    <source>
        <dbReference type="Google" id="ProtNLM"/>
    </source>
</evidence>
<name>A0A1B4G7N2_9BURK</name>
<sequence>MSKEMIGNAASAVANATSSAAVPMGGIVTFWNWLNGHNISWWVGLLTIVVLILQIRDHLFPRAEREQ</sequence>
<keyword evidence="1" id="KW-0812">Transmembrane</keyword>
<dbReference type="EMBL" id="CP013389">
    <property type="protein sequence ID" value="AOJ11932.1"/>
    <property type="molecule type" value="Genomic_DNA"/>
</dbReference>
<dbReference type="AlphaFoldDB" id="A0A1B4G7N2"/>
<accession>A0A1B4G7N2</accession>
<protein>
    <recommendedName>
        <fullName evidence="4">Holin</fullName>
    </recommendedName>
</protein>
<evidence type="ECO:0000313" key="3">
    <source>
        <dbReference type="Proteomes" id="UP000067711"/>
    </source>
</evidence>
<organism evidence="2 3">
    <name type="scientific">Burkholderia mayonis</name>
    <dbReference type="NCBI Taxonomy" id="1385591"/>
    <lineage>
        <taxon>Bacteria</taxon>
        <taxon>Pseudomonadati</taxon>
        <taxon>Pseudomonadota</taxon>
        <taxon>Betaproteobacteria</taxon>
        <taxon>Burkholderiales</taxon>
        <taxon>Burkholderiaceae</taxon>
        <taxon>Burkholderia</taxon>
        <taxon>pseudomallei group</taxon>
    </lineage>
</organism>
<feature type="transmembrane region" description="Helical" evidence="1">
    <location>
        <begin position="39"/>
        <end position="55"/>
    </location>
</feature>
<keyword evidence="1" id="KW-1133">Transmembrane helix</keyword>
<reference evidence="2 3" key="1">
    <citation type="submission" date="2015-12" db="EMBL/GenBank/DDBJ databases">
        <title>Diversity of Burkholderia near neighbor genomes.</title>
        <authorList>
            <person name="Sahl J."/>
            <person name="Wagner D."/>
            <person name="Keim P."/>
        </authorList>
    </citation>
    <scope>NUCLEOTIDE SEQUENCE [LARGE SCALE GENOMIC DNA]</scope>
    <source>
        <strain evidence="2 3">BDU8</strain>
    </source>
</reference>
<dbReference type="Proteomes" id="UP000067711">
    <property type="component" value="Chromosome 1"/>
</dbReference>